<dbReference type="SUPFAM" id="SSF101790">
    <property type="entry name" value="Aminomethyltransferase beta-barrel domain"/>
    <property type="match status" value="1"/>
</dbReference>
<dbReference type="InterPro" id="IPR013977">
    <property type="entry name" value="GcvT_C"/>
</dbReference>
<dbReference type="PANTHER" id="PTHR43757">
    <property type="entry name" value="AMINOMETHYLTRANSFERASE"/>
    <property type="match status" value="1"/>
</dbReference>
<dbReference type="InterPro" id="IPR018959">
    <property type="entry name" value="DUF1989"/>
</dbReference>
<proteinExistence type="predicted"/>
<dbReference type="Gene3D" id="3.30.1360.120">
    <property type="entry name" value="Probable tRNA modification gtpase trme, domain 1"/>
    <property type="match status" value="1"/>
</dbReference>
<dbReference type="AlphaFoldDB" id="A0AA96WEW4"/>
<dbReference type="Pfam" id="PF08669">
    <property type="entry name" value="GCV_T_C"/>
    <property type="match status" value="1"/>
</dbReference>
<dbReference type="GO" id="GO:0005829">
    <property type="term" value="C:cytosol"/>
    <property type="evidence" value="ECO:0007669"/>
    <property type="project" value="TreeGrafter"/>
</dbReference>
<evidence type="ECO:0000313" key="4">
    <source>
        <dbReference type="EMBL" id="WNZ24083.1"/>
    </source>
</evidence>
<evidence type="ECO:0000259" key="3">
    <source>
        <dbReference type="Pfam" id="PF09347"/>
    </source>
</evidence>
<dbReference type="SUPFAM" id="SSF103025">
    <property type="entry name" value="Folate-binding domain"/>
    <property type="match status" value="1"/>
</dbReference>
<protein>
    <submittedName>
        <fullName evidence="4">DUF1989 domain-containing protein</fullName>
    </submittedName>
</protein>
<dbReference type="InterPro" id="IPR027266">
    <property type="entry name" value="TrmE/GcvT-like"/>
</dbReference>
<evidence type="ECO:0000259" key="2">
    <source>
        <dbReference type="Pfam" id="PF08669"/>
    </source>
</evidence>
<dbReference type="InterPro" id="IPR029043">
    <property type="entry name" value="GcvT/YgfZ_C"/>
</dbReference>
<dbReference type="EMBL" id="CP053586">
    <property type="protein sequence ID" value="WNZ24083.1"/>
    <property type="molecule type" value="Genomic_DNA"/>
</dbReference>
<name>A0AA96WEW4_9CYAN</name>
<feature type="domain" description="GCVT N-terminal" evidence="1">
    <location>
        <begin position="250"/>
        <end position="510"/>
    </location>
</feature>
<feature type="domain" description="DUF1989" evidence="3">
    <location>
        <begin position="28"/>
        <end position="192"/>
    </location>
</feature>
<reference evidence="4" key="1">
    <citation type="submission" date="2020-05" db="EMBL/GenBank/DDBJ databases">
        <authorList>
            <person name="Zhu T."/>
            <person name="Keshari N."/>
            <person name="Lu X."/>
        </authorList>
    </citation>
    <scope>NUCLEOTIDE SEQUENCE</scope>
    <source>
        <strain evidence="4">NK1-12</strain>
    </source>
</reference>
<evidence type="ECO:0000259" key="1">
    <source>
        <dbReference type="Pfam" id="PF01571"/>
    </source>
</evidence>
<organism evidence="4">
    <name type="scientific">Leptolyngbya sp. NK1-12</name>
    <dbReference type="NCBI Taxonomy" id="2547451"/>
    <lineage>
        <taxon>Bacteria</taxon>
        <taxon>Bacillati</taxon>
        <taxon>Cyanobacteriota</taxon>
        <taxon>Cyanophyceae</taxon>
        <taxon>Leptolyngbyales</taxon>
        <taxon>Leptolyngbyaceae</taxon>
        <taxon>Leptolyngbya group</taxon>
        <taxon>Leptolyngbya</taxon>
    </lineage>
</organism>
<gene>
    <name evidence="4" type="ORF">HJG54_15255</name>
</gene>
<dbReference type="PANTHER" id="PTHR43757:SF2">
    <property type="entry name" value="AMINOMETHYLTRANSFERASE, MITOCHONDRIAL"/>
    <property type="match status" value="1"/>
</dbReference>
<dbReference type="InterPro" id="IPR028896">
    <property type="entry name" value="GcvT/YgfZ/DmdA"/>
</dbReference>
<dbReference type="Pfam" id="PF01571">
    <property type="entry name" value="GCV_T"/>
    <property type="match status" value="1"/>
</dbReference>
<accession>A0AA96WEW4</accession>
<sequence>MTTPAVAESDAGDSDLPAPLGRVVAEYRVEAATAMAYRVQAGQYIQIIDVEGSQCSDFLAFAGEQFEQELDATVTRTLNGLAMPRAGLHGKYFSQTMQPLFEVIQDTCGRHDNFLLACTTRYYEDVGYPGHPSCSENFNQVLQPYGIQPRPGWSAVNFFYNTAVDGEGAIVGGESWSRPGDYVLLRASCDLLCASSSCADDVDPTNAWNPTAIHVRIYAASEEFPQAIGRRVAPTAPVRLTRDSAFTPRIRELTNHLVEYNGFWVPNSFANHGPQAEYWALRERAVLLDLSALRKFEIQGPDACALLQMAFSRNVAKLATGQSAYGCLLNPHGGIIDDGIVFCCGDAYRYVGNCDTDADWLQRVANQYGFTVSIEPSSERLHNLALQGPWSRDILRPLVKFDAPFNLDELGYFRFATGTVSGNGTMIPVLVSRTGYTGELGYELFVHPDRGAELWDLLMQAGQPYNLLPMGMLALDCARIEAGLLAVGREFDDLTSPYQAGIGWAVALKKPDFIGKAALEQIKPHPPKVAVGLVLAGNEVAAHGQSVYPVGERWRVGMITSATFSPILHQSIALAQVAPEYGAIGTELEVGFVDGMKRRVRAIVGSLAAYDPSKSRVKA</sequence>
<dbReference type="Pfam" id="PF09347">
    <property type="entry name" value="DUF1989"/>
    <property type="match status" value="1"/>
</dbReference>
<feature type="domain" description="Aminomethyltransferase C-terminal" evidence="2">
    <location>
        <begin position="530"/>
        <end position="611"/>
    </location>
</feature>
<dbReference type="RefSeq" id="WP_316429681.1">
    <property type="nucleotide sequence ID" value="NZ_CP053586.1"/>
</dbReference>
<dbReference type="InterPro" id="IPR006222">
    <property type="entry name" value="GCVT_N"/>
</dbReference>